<evidence type="ECO:0000313" key="3">
    <source>
        <dbReference type="Proteomes" id="UP000286715"/>
    </source>
</evidence>
<dbReference type="InterPro" id="IPR001173">
    <property type="entry name" value="Glyco_trans_2-like"/>
</dbReference>
<dbReference type="PANTHER" id="PTHR43685:SF2">
    <property type="entry name" value="GLYCOSYLTRANSFERASE 2-LIKE DOMAIN-CONTAINING PROTEIN"/>
    <property type="match status" value="1"/>
</dbReference>
<dbReference type="AlphaFoldDB" id="A0A401XN49"/>
<dbReference type="RefSeq" id="WP_124398470.1">
    <property type="nucleotide sequence ID" value="NZ_BHZE01000023.1"/>
</dbReference>
<comment type="caution">
    <text evidence="2">The sequence shown here is derived from an EMBL/GenBank/DDBJ whole genome shotgun (WGS) entry which is preliminary data.</text>
</comment>
<organism evidence="2 3">
    <name type="scientific">Thermaurantimonas aggregans</name>
    <dbReference type="NCBI Taxonomy" id="2173829"/>
    <lineage>
        <taxon>Bacteria</taxon>
        <taxon>Pseudomonadati</taxon>
        <taxon>Bacteroidota</taxon>
        <taxon>Flavobacteriia</taxon>
        <taxon>Flavobacteriales</taxon>
        <taxon>Schleiferiaceae</taxon>
        <taxon>Thermaurantimonas</taxon>
    </lineage>
</organism>
<dbReference type="InterPro" id="IPR050834">
    <property type="entry name" value="Glycosyltransf_2"/>
</dbReference>
<dbReference type="Pfam" id="PF00535">
    <property type="entry name" value="Glycos_transf_2"/>
    <property type="match status" value="1"/>
</dbReference>
<feature type="domain" description="Glycosyltransferase 2-like" evidence="1">
    <location>
        <begin position="9"/>
        <end position="155"/>
    </location>
</feature>
<dbReference type="EMBL" id="BHZE01000023">
    <property type="protein sequence ID" value="GCD78412.1"/>
    <property type="molecule type" value="Genomic_DNA"/>
</dbReference>
<accession>A0A401XN49</accession>
<reference evidence="2 3" key="1">
    <citation type="submission" date="2018-11" db="EMBL/GenBank/DDBJ databases">
        <title>Schleiferia aggregans sp. nov., a moderately thermophilic heterotrophic bacterium isolated from microbial mats at a terrestrial hot spring.</title>
        <authorList>
            <person name="Iino T."/>
            <person name="Ohkuma M."/>
            <person name="Haruta S."/>
        </authorList>
    </citation>
    <scope>NUCLEOTIDE SEQUENCE [LARGE SCALE GENOMIC DNA]</scope>
    <source>
        <strain evidence="2 3">LA</strain>
    </source>
</reference>
<protein>
    <recommendedName>
        <fullName evidence="1">Glycosyltransferase 2-like domain-containing protein</fullName>
    </recommendedName>
</protein>
<gene>
    <name evidence="2" type="ORF">JCM31826_18940</name>
</gene>
<dbReference type="SUPFAM" id="SSF53448">
    <property type="entry name" value="Nucleotide-diphospho-sugar transferases"/>
    <property type="match status" value="1"/>
</dbReference>
<proteinExistence type="predicted"/>
<name>A0A401XN49_9FLAO</name>
<dbReference type="PANTHER" id="PTHR43685">
    <property type="entry name" value="GLYCOSYLTRANSFERASE"/>
    <property type="match status" value="1"/>
</dbReference>
<sequence>MAFHAPLVSVIVPNYNHAPYLIERLKTIENQTYKNVEIILLDDCSTDDSAEILKNWSVRNSHTNLIINDKNSGSPFAQWNKGISLARGEYVWIAESDDACEPNLLEVLVNVLENEKDACLAFCQSILIDKEGNQLHSFNEHYKFVFKSDRWENDFCADAREECRRYMLFHNTIPNASAVLFRRKDLQKVIPVDQEFKLNGDWFFYVKLLSVSTKFCYTAQPLNYFRYHANTQRLSARNKTYAFFEIIRIQDFILEKFPEAKDDFIKARRLCAYWWIGNINGKSLFNKALLKQHIQLYKLFSPYFKHFWWRIVWHFSFISIRKVLIFTGLKKPLKRLRAKLFPGKYFELELPE</sequence>
<dbReference type="OrthoDB" id="635429at2"/>
<evidence type="ECO:0000259" key="1">
    <source>
        <dbReference type="Pfam" id="PF00535"/>
    </source>
</evidence>
<dbReference type="Proteomes" id="UP000286715">
    <property type="component" value="Unassembled WGS sequence"/>
</dbReference>
<evidence type="ECO:0000313" key="2">
    <source>
        <dbReference type="EMBL" id="GCD78412.1"/>
    </source>
</evidence>
<keyword evidence="3" id="KW-1185">Reference proteome</keyword>
<dbReference type="InterPro" id="IPR029044">
    <property type="entry name" value="Nucleotide-diphossugar_trans"/>
</dbReference>
<dbReference type="CDD" id="cd00761">
    <property type="entry name" value="Glyco_tranf_GTA_type"/>
    <property type="match status" value="1"/>
</dbReference>
<dbReference type="Gene3D" id="3.90.550.10">
    <property type="entry name" value="Spore Coat Polysaccharide Biosynthesis Protein SpsA, Chain A"/>
    <property type="match status" value="1"/>
</dbReference>